<proteinExistence type="predicted"/>
<evidence type="ECO:0000313" key="1">
    <source>
        <dbReference type="EMBL" id="BBL61685.1"/>
    </source>
</evidence>
<protein>
    <submittedName>
        <fullName evidence="1">Uncharacterized protein</fullName>
    </submittedName>
</protein>
<accession>A0ACA8R236</accession>
<gene>
    <name evidence="1" type="ORF">MarbSA_07250</name>
</gene>
<sequence>MNFYSNNGNISSVMFLNNTINATGGSGFYFVNGGSGAINVTDFIIKGNNIFATNAGLNFSGLKVGSLVNVTVEYNRIIAPVGVNITGFYNGSSFDFNWWGVNDITGKTLGVDTVNHFILNVTNLNSLDNLHPGDDVSFAFLVLNTTLVNDGVEYLPYFVVNGTYNNQTFYVNNSSNFTGNWTVSNVGDNVFVATLDSQDVDFRFSESKLDTNSTIIVNHSSVNIGENVTFSGQLANYTGISSVNVNIDGNTQSVNINSTGGWNLNYTTIRIGNITVTVSYLGNDNYNGFTNNTSFEVFKNSTNSTISVDNVHVGSDAFISGQLVGYVGDGSEYLIVSVDGNDFNVTIGAGGGWNLTYLTNRTGNITVTVSYLGNDNYTGFTNTTIFNVDKLATNSTINIPRTVKINQTVSISGLLTDQNDNPIANANLELIINGETDSYNITTNSDGVWNLVYTPNHSGIFDLSLNYEGDDRYNGFSENESFNVDKLATNSSINIPSDVKVGETITISGEAFDENNNPLADVSITVTVDGNVYTLRTDSDGFWSLKYKTTHTGKTDVKVVFNGNSNYFGFINNLNFNVKKNNNTNNTNHTNRTNHTNNTNYANVIGNSGFASMKKTGVPVIFVVLVLIGVFIVSLRRKPD</sequence>
<name>A0ACA8R236_METAZ</name>
<dbReference type="Proteomes" id="UP000825015">
    <property type="component" value="Chromosome"/>
</dbReference>
<dbReference type="EMBL" id="AP019779">
    <property type="protein sequence ID" value="BBL61685.1"/>
    <property type="molecule type" value="Genomic_DNA"/>
</dbReference>
<evidence type="ECO:0000313" key="2">
    <source>
        <dbReference type="Proteomes" id="UP000825015"/>
    </source>
</evidence>
<organism evidence="1 2">
    <name type="scientific">Methanobrevibacter arboriphilus</name>
    <dbReference type="NCBI Taxonomy" id="39441"/>
    <lineage>
        <taxon>Archaea</taxon>
        <taxon>Methanobacteriati</taxon>
        <taxon>Methanobacteriota</taxon>
        <taxon>Methanomada group</taxon>
        <taxon>Methanobacteria</taxon>
        <taxon>Methanobacteriales</taxon>
        <taxon>Methanobacteriaceae</taxon>
        <taxon>Methanobrevibacter</taxon>
    </lineage>
</organism>
<keyword evidence="2" id="KW-1185">Reference proteome</keyword>
<reference evidence="1" key="1">
    <citation type="submission" date="2019-06" db="EMBL/GenBank/DDBJ databases">
        <title>Complete genome sequence of Methanobrevibacter arboriphilus strain SA.</title>
        <authorList>
            <person name="Asakawa S."/>
        </authorList>
    </citation>
    <scope>NUCLEOTIDE SEQUENCE</scope>
    <source>
        <strain evidence="1">SA</strain>
    </source>
</reference>